<accession>A0A812P208</accession>
<dbReference type="InterPro" id="IPR027417">
    <property type="entry name" value="P-loop_NTPase"/>
</dbReference>
<feature type="transmembrane region" description="Helical" evidence="1">
    <location>
        <begin position="1039"/>
        <end position="1062"/>
    </location>
</feature>
<dbReference type="EMBL" id="CAJNIZ010011113">
    <property type="protein sequence ID" value="CAE7314152.1"/>
    <property type="molecule type" value="Genomic_DNA"/>
</dbReference>
<keyword evidence="4" id="KW-1185">Reference proteome</keyword>
<dbReference type="FunFam" id="3.30.70.360:FF:000004">
    <property type="entry name" value="Peptidase M20 domain-containing protein 2"/>
    <property type="match status" value="1"/>
</dbReference>
<dbReference type="OrthoDB" id="6119954at2759"/>
<dbReference type="InterPro" id="IPR015814">
    <property type="entry name" value="Pgluconate_DH_NAD-bd_C"/>
</dbReference>
<dbReference type="InterPro" id="IPR017439">
    <property type="entry name" value="Amidohydrolase"/>
</dbReference>
<dbReference type="Gene3D" id="3.40.50.300">
    <property type="entry name" value="P-loop containing nucleotide triphosphate hydrolases"/>
    <property type="match status" value="1"/>
</dbReference>
<keyword evidence="1" id="KW-1133">Transmembrane helix</keyword>
<dbReference type="SUPFAM" id="SSF55729">
    <property type="entry name" value="Acyl-CoA N-acyltransferases (Nat)"/>
    <property type="match status" value="1"/>
</dbReference>
<dbReference type="InterPro" id="IPR016181">
    <property type="entry name" value="Acyl_CoA_acyltransferase"/>
</dbReference>
<dbReference type="Gene3D" id="1.10.1040.10">
    <property type="entry name" value="N-(1-d-carboxylethyl)-l-norvaline Dehydrogenase, domain 2"/>
    <property type="match status" value="1"/>
</dbReference>
<dbReference type="Pfam" id="PF11067">
    <property type="entry name" value="DUF2868"/>
    <property type="match status" value="1"/>
</dbReference>
<dbReference type="Pfam" id="PF11981">
    <property type="entry name" value="DUF3482"/>
    <property type="match status" value="1"/>
</dbReference>
<dbReference type="SUPFAM" id="SSF55031">
    <property type="entry name" value="Bacterial exopeptidase dimerisation domain"/>
    <property type="match status" value="1"/>
</dbReference>
<reference evidence="3" key="1">
    <citation type="submission" date="2021-02" db="EMBL/GenBank/DDBJ databases">
        <authorList>
            <person name="Dougan E. K."/>
            <person name="Rhodes N."/>
            <person name="Thang M."/>
            <person name="Chan C."/>
        </authorList>
    </citation>
    <scope>NUCLEOTIDE SEQUENCE</scope>
</reference>
<feature type="domain" description="N-acetyltransferase" evidence="2">
    <location>
        <begin position="3"/>
        <end position="158"/>
    </location>
</feature>
<comment type="caution">
    <text evidence="3">The sequence shown here is derived from an EMBL/GenBank/DDBJ whole genome shotgun (WGS) entry which is preliminary data.</text>
</comment>
<dbReference type="InterPro" id="IPR000182">
    <property type="entry name" value="GNAT_dom"/>
</dbReference>
<dbReference type="InterPro" id="IPR036291">
    <property type="entry name" value="NAD(P)-bd_dom_sf"/>
</dbReference>
<dbReference type="Proteomes" id="UP000649617">
    <property type="component" value="Unassembled WGS sequence"/>
</dbReference>
<dbReference type="GO" id="GO:0005737">
    <property type="term" value="C:cytoplasm"/>
    <property type="evidence" value="ECO:0007669"/>
    <property type="project" value="TreeGrafter"/>
</dbReference>
<proteinExistence type="predicted"/>
<dbReference type="InterPro" id="IPR008927">
    <property type="entry name" value="6-PGluconate_DH-like_C_sf"/>
</dbReference>
<dbReference type="Gene3D" id="3.40.630.10">
    <property type="entry name" value="Zn peptidases"/>
    <property type="match status" value="1"/>
</dbReference>
<dbReference type="Gene3D" id="3.40.50.720">
    <property type="entry name" value="NAD(P)-binding Rossmann-like Domain"/>
    <property type="match status" value="1"/>
</dbReference>
<dbReference type="InterPro" id="IPR002933">
    <property type="entry name" value="Peptidase_M20"/>
</dbReference>
<dbReference type="SUPFAM" id="SSF53187">
    <property type="entry name" value="Zn-dependent exopeptidases"/>
    <property type="match status" value="1"/>
</dbReference>
<keyword evidence="1" id="KW-0472">Membrane</keyword>
<dbReference type="InterPro" id="IPR011650">
    <property type="entry name" value="Peptidase_M20_dimer"/>
</dbReference>
<protein>
    <submittedName>
        <fullName evidence="3">AbgB protein</fullName>
    </submittedName>
</protein>
<dbReference type="Gene3D" id="3.40.630.30">
    <property type="match status" value="1"/>
</dbReference>
<dbReference type="Pfam" id="PF13673">
    <property type="entry name" value="Acetyltransf_10"/>
    <property type="match status" value="1"/>
</dbReference>
<dbReference type="InterPro" id="IPR036264">
    <property type="entry name" value="Bact_exopeptidase_dim_dom"/>
</dbReference>
<dbReference type="PANTHER" id="PTHR30575">
    <property type="entry name" value="PEPTIDASE M20"/>
    <property type="match status" value="1"/>
</dbReference>
<evidence type="ECO:0000313" key="4">
    <source>
        <dbReference type="Proteomes" id="UP000649617"/>
    </source>
</evidence>
<dbReference type="SUPFAM" id="SSF52540">
    <property type="entry name" value="P-loop containing nucleoside triphosphate hydrolases"/>
    <property type="match status" value="1"/>
</dbReference>
<dbReference type="PANTHER" id="PTHR30575:SF0">
    <property type="entry name" value="XAA-ARG DIPEPTIDASE"/>
    <property type="match status" value="1"/>
</dbReference>
<dbReference type="InterPro" id="IPR013328">
    <property type="entry name" value="6PGD_dom2"/>
</dbReference>
<dbReference type="InterPro" id="IPR021296">
    <property type="entry name" value="DUF2868"/>
</dbReference>
<dbReference type="SUPFAM" id="SSF48179">
    <property type="entry name" value="6-phosphogluconate dehydrogenase C-terminal domain-like"/>
    <property type="match status" value="1"/>
</dbReference>
<dbReference type="InterPro" id="IPR021871">
    <property type="entry name" value="DUF3482"/>
</dbReference>
<dbReference type="GO" id="GO:0016747">
    <property type="term" value="F:acyltransferase activity, transferring groups other than amino-acyl groups"/>
    <property type="evidence" value="ECO:0007669"/>
    <property type="project" value="InterPro"/>
</dbReference>
<dbReference type="GO" id="GO:0071713">
    <property type="term" value="F:para-aminobenzoyl-glutamate hydrolase activity"/>
    <property type="evidence" value="ECO:0007669"/>
    <property type="project" value="TreeGrafter"/>
</dbReference>
<feature type="transmembrane region" description="Helical" evidence="1">
    <location>
        <begin position="936"/>
        <end position="956"/>
    </location>
</feature>
<dbReference type="GO" id="GO:0046657">
    <property type="term" value="P:folic acid catabolic process"/>
    <property type="evidence" value="ECO:0007669"/>
    <property type="project" value="TreeGrafter"/>
</dbReference>
<sequence length="1799" mass="196332">MNFIIRTYKSADAPTIAQVFRAAIIEIAPTDYQPAQVEAWLANAPTVEQFAAMNADGRLTLVAVDGEDKVMAFIDLESDGHIDMLYALPAVAGTGIAVSLYEQMEAHARQQQLTLLFTEASEAARRFFLRRGFVEKHRRDLEVGGVAIHNYAMEKASLASTEIEDKVMAQAEASVALADKIWNLAELGYQEQNSSQALQGYLKKAGFALDAGVADIPTAFVASFGSGGPTIGILAEFDALPGLSQAAQPSRSPLQEGGAGHACGHHLFGAASASAGVAIAQWLEADGQPGTIKVFGTPAEEGGSGKVYLARAGLFDDVDIMLHWHPGSANSAAPYSTTSNKSGRFTFSGRAAHAASAPDKGRSALDGVEAMNYMVNMMREHIPQTSRIHYVITDGGDAPNIVPERAQVYYYVRHPDPVKVVELFNRVVKAADAAAMGTETEVDVEVMHGNYPVLPNYTLAKLVDDNLRQMGGISYTPAEQKFAEEIYTTLMNPTLPLGSESQIQAFQLRQSMGSTDVGDVSWLVPTVGFNTATWVPGTPAHSWQAVAAGGMSIGHKGMLLASRLLAKTAVDLMQDPQTIAAARAEFLLAREEGFVYEALLGDREPPLDYRLCLQRNGHGVAWLNVDRSEATRARAAEFTAFDSLTTLCEYADVLISVCPPDAAYAVAQSVHRENFTGIFVDANAIAPSTAEKIADLFAGRFVDGGIIGPPARQPGSTRLYLCGELASSVAAMFDGSDLQAIVMQGNSSAASALKMAYAAYTKGSSALLLAVNALAEAAGVTETLQQEWQLSQPGLADRSEKTALATSRKAWRFAGEMREIAKTFEEHNLPGQFHIGAAQLYELMAQLKALPPAHLSEVVQVLLQISAETAADIHQWLEQDSNTADLERLKRDRSIGQQQPDADPVRRVLLWWQAIERPANSGLGQRVMQVRRNLSWLLLGIGLLVGVGVSSLALTFEGEYPINLLALLGVLLLLPLLLLLLTLMFCFLQAFGLNAIALLPHWMSPGRWTLDLFERYIGLQFSGNYGQGDARSRLGFWQVVVFSQWFGVGFYVGSVLALAVLVSVSDLAFGWSTTLAVEPTSIYSLFNAVAFPWASFWPAAAPDAELVEASRIFRLAAPSGVEQVARLGIWWKYVFMSLLVWGLMPRLLLLLLGSWRFHRATRTYLLEHSEVTALIDRLVSPLIDLGEHQEQADRSELFPEVDVREFKRPEGSPVSLDFDDAYILVWNGAVSESALRSEGVGWLSALSTIEAMDNILKQVPGPYEKVVVLTKSWEPPLLEFLDFLAALRKQVNKTCSIAVVPVGLEAAPASAEDIAVWARTVAGLNDARTYVMSYGKSSIVATLAENEDIAISSRPGTTSKSTRFDFSVDGNVLYTLVDTPGFQRATGVLQWLEAHVEDASNRVDVVRAFVNQHQDDDRFQDECELLRPILDGAGILYVVDGSKPYGPEYEIEMQILQWTGQPRMALINLIGAGDYQDQWRRALDQYFSIVRVFNAMFADFDTRTNLLRAFAELNEDWRGDMEAAIAALQSERSRRLHRSAIEVADALIDCLSYTGQQFVEEGGATDGVAQSLRNALLQRIREREQRARQQVQSIYRHDRMRADETDLVLLDIDLFSEEGWALFGLSRTQLLITGAMTGAVAGFGIDALLGGASLLLGTAVGAAVGSLGSWFASDEIAKIKVLGQQLGGKLVQVGPIKAANFPWVFLGRAWLHHDLVRERNHALRSVMSAQMQDQENVMDQIPEDLRRRLAQAMGSIRKEGASSRTRSQMQACVEALFQLKSGSELAGNKRPVDQAPPTF</sequence>
<name>A0A812P208_SYMPI</name>
<dbReference type="NCBIfam" id="TIGR01891">
    <property type="entry name" value="amidohydrolases"/>
    <property type="match status" value="1"/>
</dbReference>
<dbReference type="Gene3D" id="3.30.70.360">
    <property type="match status" value="1"/>
</dbReference>
<organism evidence="3 4">
    <name type="scientific">Symbiodinium pilosum</name>
    <name type="common">Dinoflagellate</name>
    <dbReference type="NCBI Taxonomy" id="2952"/>
    <lineage>
        <taxon>Eukaryota</taxon>
        <taxon>Sar</taxon>
        <taxon>Alveolata</taxon>
        <taxon>Dinophyceae</taxon>
        <taxon>Suessiales</taxon>
        <taxon>Symbiodiniaceae</taxon>
        <taxon>Symbiodinium</taxon>
    </lineage>
</organism>
<evidence type="ECO:0000259" key="2">
    <source>
        <dbReference type="PROSITE" id="PS51186"/>
    </source>
</evidence>
<dbReference type="Pfam" id="PF09130">
    <property type="entry name" value="DUF1932"/>
    <property type="match status" value="1"/>
</dbReference>
<dbReference type="GO" id="GO:0016805">
    <property type="term" value="F:dipeptidase activity"/>
    <property type="evidence" value="ECO:0007669"/>
    <property type="project" value="TreeGrafter"/>
</dbReference>
<dbReference type="Pfam" id="PF07687">
    <property type="entry name" value="M20_dimer"/>
    <property type="match status" value="1"/>
</dbReference>
<feature type="transmembrane region" description="Helical" evidence="1">
    <location>
        <begin position="962"/>
        <end position="988"/>
    </location>
</feature>
<evidence type="ECO:0000313" key="3">
    <source>
        <dbReference type="EMBL" id="CAE7314152.1"/>
    </source>
</evidence>
<evidence type="ECO:0000256" key="1">
    <source>
        <dbReference type="SAM" id="Phobius"/>
    </source>
</evidence>
<dbReference type="InterPro" id="IPR052030">
    <property type="entry name" value="Peptidase_M20/M20A_hydrolases"/>
</dbReference>
<dbReference type="SUPFAM" id="SSF51735">
    <property type="entry name" value="NAD(P)-binding Rossmann-fold domains"/>
    <property type="match status" value="1"/>
</dbReference>
<keyword evidence="1" id="KW-0812">Transmembrane</keyword>
<dbReference type="PROSITE" id="PS51186">
    <property type="entry name" value="GNAT"/>
    <property type="match status" value="1"/>
</dbReference>
<gene>
    <name evidence="3" type="primary">abgB</name>
    <name evidence="3" type="ORF">SPIL2461_LOCUS7189</name>
</gene>
<feature type="transmembrane region" description="Helical" evidence="1">
    <location>
        <begin position="1130"/>
        <end position="1152"/>
    </location>
</feature>
<dbReference type="Pfam" id="PF01546">
    <property type="entry name" value="Peptidase_M20"/>
    <property type="match status" value="1"/>
</dbReference>